<gene>
    <name evidence="7" type="ORF">FU658_02210</name>
</gene>
<organism evidence="7 8">
    <name type="scientific">Alkalisalibacterium limincola</name>
    <dbReference type="NCBI Taxonomy" id="2699169"/>
    <lineage>
        <taxon>Bacteria</taxon>
        <taxon>Pseudomonadati</taxon>
        <taxon>Pseudomonadota</taxon>
        <taxon>Gammaproteobacteria</taxon>
        <taxon>Lysobacterales</taxon>
        <taxon>Lysobacteraceae</taxon>
        <taxon>Alkalisalibacterium</taxon>
    </lineage>
</organism>
<dbReference type="GO" id="GO:0003677">
    <property type="term" value="F:DNA binding"/>
    <property type="evidence" value="ECO:0007669"/>
    <property type="project" value="UniProtKB-KW"/>
</dbReference>
<dbReference type="SUPFAM" id="SSF55174">
    <property type="entry name" value="Alpha-L RNA-binding motif"/>
    <property type="match status" value="1"/>
</dbReference>
<evidence type="ECO:0000256" key="2">
    <source>
        <dbReference type="ARBA" id="ARBA00022884"/>
    </source>
</evidence>
<evidence type="ECO:0000256" key="5">
    <source>
        <dbReference type="SAM" id="MobiDB-lite"/>
    </source>
</evidence>
<dbReference type="CDD" id="cd00165">
    <property type="entry name" value="S4"/>
    <property type="match status" value="1"/>
</dbReference>
<dbReference type="Proteomes" id="UP000321248">
    <property type="component" value="Unassembled WGS sequence"/>
</dbReference>
<feature type="domain" description="RNA-binding S4" evidence="6">
    <location>
        <begin position="13"/>
        <end position="75"/>
    </location>
</feature>
<dbReference type="PROSITE" id="PS50889">
    <property type="entry name" value="S4"/>
    <property type="match status" value="1"/>
</dbReference>
<keyword evidence="8" id="KW-1185">Reference proteome</keyword>
<dbReference type="GO" id="GO:0034605">
    <property type="term" value="P:cellular response to heat"/>
    <property type="evidence" value="ECO:0007669"/>
    <property type="project" value="InterPro"/>
</dbReference>
<dbReference type="OrthoDB" id="9797176at2"/>
<keyword evidence="2 4" id="KW-0694">RNA-binding</keyword>
<evidence type="ECO:0000256" key="3">
    <source>
        <dbReference type="ARBA" id="ARBA00023125"/>
    </source>
</evidence>
<dbReference type="GO" id="GO:0043023">
    <property type="term" value="F:ribosomal large subunit binding"/>
    <property type="evidence" value="ECO:0007669"/>
    <property type="project" value="InterPro"/>
</dbReference>
<dbReference type="EMBL" id="VRTS01000001">
    <property type="protein sequence ID" value="TXK65908.1"/>
    <property type="molecule type" value="Genomic_DNA"/>
</dbReference>
<keyword evidence="3 4" id="KW-0238">DNA-binding</keyword>
<dbReference type="Gene3D" id="3.10.290.10">
    <property type="entry name" value="RNA-binding S4 domain"/>
    <property type="match status" value="1"/>
</dbReference>
<sequence>MAEAGADAGETGVRIDVWLWAARFFKTRALAKDALGHGRVQVNGQRCKPSRLVRVGDAMEVRRGDERFEIQVMGLSDKRGPAPVAQQLYVESEESKASRAAEREQRRLASAATPRPDSKPDKRDRRKLKQANEGRADGKLPPWFPQ</sequence>
<evidence type="ECO:0000313" key="7">
    <source>
        <dbReference type="EMBL" id="TXK65908.1"/>
    </source>
</evidence>
<reference evidence="7 8" key="1">
    <citation type="submission" date="2019-08" db="EMBL/GenBank/DDBJ databases">
        <authorList>
            <person name="Karlyshev A.V."/>
        </authorList>
    </citation>
    <scope>NUCLEOTIDE SEQUENCE [LARGE SCALE GENOMIC DNA]</scope>
    <source>
        <strain evidence="7 8">Alg18-2.2</strain>
    </source>
</reference>
<feature type="region of interest" description="Disordered" evidence="5">
    <location>
        <begin position="90"/>
        <end position="146"/>
    </location>
</feature>
<dbReference type="InterPro" id="IPR002942">
    <property type="entry name" value="S4_RNA-bd"/>
</dbReference>
<evidence type="ECO:0000256" key="4">
    <source>
        <dbReference type="PIRNR" id="PIRNR016821"/>
    </source>
</evidence>
<dbReference type="AlphaFoldDB" id="A0A5C8KXU4"/>
<accession>A0A5C8KXU4</accession>
<dbReference type="GO" id="GO:0003727">
    <property type="term" value="F:single-stranded RNA binding"/>
    <property type="evidence" value="ECO:0007669"/>
    <property type="project" value="InterPro"/>
</dbReference>
<dbReference type="Pfam" id="PF01479">
    <property type="entry name" value="S4"/>
    <property type="match status" value="1"/>
</dbReference>
<dbReference type="InterPro" id="IPR025708">
    <property type="entry name" value="HSP15"/>
</dbReference>
<evidence type="ECO:0000256" key="1">
    <source>
        <dbReference type="ARBA" id="ARBA00008396"/>
    </source>
</evidence>
<comment type="caution">
    <text evidence="7">The sequence shown here is derived from an EMBL/GenBank/DDBJ whole genome shotgun (WGS) entry which is preliminary data.</text>
</comment>
<evidence type="ECO:0000313" key="8">
    <source>
        <dbReference type="Proteomes" id="UP000321248"/>
    </source>
</evidence>
<dbReference type="SMART" id="SM00363">
    <property type="entry name" value="S4"/>
    <property type="match status" value="1"/>
</dbReference>
<dbReference type="PIRSF" id="PIRSF016821">
    <property type="entry name" value="HSP15"/>
    <property type="match status" value="1"/>
</dbReference>
<name>A0A5C8KXU4_9GAMM</name>
<evidence type="ECO:0000259" key="6">
    <source>
        <dbReference type="SMART" id="SM00363"/>
    </source>
</evidence>
<protein>
    <recommendedName>
        <fullName evidence="4">Heat shock protein 15</fullName>
    </recommendedName>
</protein>
<feature type="compositionally biased region" description="Basic and acidic residues" evidence="5">
    <location>
        <begin position="93"/>
        <end position="107"/>
    </location>
</feature>
<dbReference type="RefSeq" id="WP_147890581.1">
    <property type="nucleotide sequence ID" value="NZ_VRTS01000001.1"/>
</dbReference>
<comment type="similarity">
    <text evidence="1 4">Belongs to the HSP15 family.</text>
</comment>
<dbReference type="InterPro" id="IPR036986">
    <property type="entry name" value="S4_RNA-bd_sf"/>
</dbReference>
<proteinExistence type="inferred from homology"/>